<accession>A0ABX1DWX3</accession>
<dbReference type="Proteomes" id="UP000787635">
    <property type="component" value="Unassembled WGS sequence"/>
</dbReference>
<dbReference type="InterPro" id="IPR026592">
    <property type="entry name" value="BamE"/>
</dbReference>
<dbReference type="InterPro" id="IPR037873">
    <property type="entry name" value="BamE-like"/>
</dbReference>
<dbReference type="EMBL" id="JAAVNE010000001">
    <property type="protein sequence ID" value="NKC29266.1"/>
    <property type="molecule type" value="Genomic_DNA"/>
</dbReference>
<dbReference type="PANTHER" id="PTHR37482:SF1">
    <property type="entry name" value="OUTER MEMBRANE PROTEIN ASSEMBLY FACTOR BAME"/>
    <property type="match status" value="1"/>
</dbReference>
<evidence type="ECO:0000259" key="5">
    <source>
        <dbReference type="Pfam" id="PF04355"/>
    </source>
</evidence>
<gene>
    <name evidence="6" type="ORF">HEQ75_00215</name>
</gene>
<dbReference type="RefSeq" id="WP_168026898.1">
    <property type="nucleotide sequence ID" value="NZ_JAAVNE010000001.1"/>
</dbReference>
<evidence type="ECO:0000256" key="2">
    <source>
        <dbReference type="ARBA" id="ARBA00023136"/>
    </source>
</evidence>
<organism evidence="6 7">
    <name type="scientific">Falsiroseomonas selenitidurans</name>
    <dbReference type="NCBI Taxonomy" id="2716335"/>
    <lineage>
        <taxon>Bacteria</taxon>
        <taxon>Pseudomonadati</taxon>
        <taxon>Pseudomonadota</taxon>
        <taxon>Alphaproteobacteria</taxon>
        <taxon>Acetobacterales</taxon>
        <taxon>Roseomonadaceae</taxon>
        <taxon>Falsiroseomonas</taxon>
    </lineage>
</organism>
<reference evidence="6 7" key="1">
    <citation type="submission" date="2020-03" db="EMBL/GenBank/DDBJ databases">
        <title>Roseomonas selenitidurans sp. nov. isolated from urban soil.</title>
        <authorList>
            <person name="Liu H."/>
        </authorList>
    </citation>
    <scope>NUCLEOTIDE SEQUENCE [LARGE SCALE GENOMIC DNA]</scope>
    <source>
        <strain evidence="6 7">BU-1</strain>
    </source>
</reference>
<keyword evidence="3" id="KW-0998">Cell outer membrane</keyword>
<protein>
    <submittedName>
        <fullName evidence="6">Outer membrane protein assembly factor BamE</fullName>
    </submittedName>
</protein>
<evidence type="ECO:0000313" key="6">
    <source>
        <dbReference type="EMBL" id="NKC29266.1"/>
    </source>
</evidence>
<keyword evidence="2" id="KW-0472">Membrane</keyword>
<dbReference type="PROSITE" id="PS51257">
    <property type="entry name" value="PROKAR_LIPOPROTEIN"/>
    <property type="match status" value="1"/>
</dbReference>
<dbReference type="Pfam" id="PF04355">
    <property type="entry name" value="BamE"/>
    <property type="match status" value="1"/>
</dbReference>
<feature type="compositionally biased region" description="Polar residues" evidence="4">
    <location>
        <begin position="172"/>
        <end position="183"/>
    </location>
</feature>
<sequence>MPRPTRISRAPATPVRTALALAALLAAGGCSWLPSVPGAGLFESPRQLRGHAVEEEALAQITPGVSSRADVETLLGSPSATGTFDSNVWYYMSSVTRQRPAQTLQVEEQRVVAVTFTANGTVEDIRRFGPEDARPVQVVQRITPAPGNDRTLLQQLFGNIGRLAPGVGGQTNTGPGAPSPTTR</sequence>
<keyword evidence="7" id="KW-1185">Reference proteome</keyword>
<evidence type="ECO:0000256" key="1">
    <source>
        <dbReference type="ARBA" id="ARBA00022729"/>
    </source>
</evidence>
<evidence type="ECO:0000256" key="3">
    <source>
        <dbReference type="ARBA" id="ARBA00023237"/>
    </source>
</evidence>
<dbReference type="PANTHER" id="PTHR37482">
    <property type="entry name" value="OUTER MEMBRANE PROTEIN ASSEMBLY FACTOR BAME"/>
    <property type="match status" value="1"/>
</dbReference>
<proteinExistence type="predicted"/>
<dbReference type="InterPro" id="IPR007450">
    <property type="entry name" value="BamE_dom"/>
</dbReference>
<comment type="caution">
    <text evidence="6">The sequence shown here is derived from an EMBL/GenBank/DDBJ whole genome shotgun (WGS) entry which is preliminary data.</text>
</comment>
<evidence type="ECO:0000256" key="4">
    <source>
        <dbReference type="SAM" id="MobiDB-lite"/>
    </source>
</evidence>
<feature type="domain" description="Outer membrane protein assembly factor BamE" evidence="5">
    <location>
        <begin position="50"/>
        <end position="125"/>
    </location>
</feature>
<keyword evidence="1" id="KW-0732">Signal</keyword>
<evidence type="ECO:0000313" key="7">
    <source>
        <dbReference type="Proteomes" id="UP000787635"/>
    </source>
</evidence>
<name>A0ABX1DWX3_9PROT</name>
<dbReference type="Gene3D" id="3.30.1450.10">
    <property type="match status" value="1"/>
</dbReference>
<feature type="region of interest" description="Disordered" evidence="4">
    <location>
        <begin position="163"/>
        <end position="183"/>
    </location>
</feature>